<evidence type="ECO:0008006" key="3">
    <source>
        <dbReference type="Google" id="ProtNLM"/>
    </source>
</evidence>
<reference evidence="1 2" key="1">
    <citation type="submission" date="2020-08" db="EMBL/GenBank/DDBJ databases">
        <title>Sequencing the genomes of 1000 actinobacteria strains.</title>
        <authorList>
            <person name="Klenk H.-P."/>
        </authorList>
    </citation>
    <scope>NUCLEOTIDE SEQUENCE [LARGE SCALE GENOMIC DNA]</scope>
    <source>
        <strain evidence="1 2">DSM 43023</strain>
    </source>
</reference>
<dbReference type="SUPFAM" id="SSF50969">
    <property type="entry name" value="YVTN repeat-like/Quinoprotein amine dehydrogenase"/>
    <property type="match status" value="1"/>
</dbReference>
<dbReference type="Gene3D" id="2.130.10.10">
    <property type="entry name" value="YVTN repeat-like/Quinoprotein amine dehydrogenase"/>
    <property type="match status" value="1"/>
</dbReference>
<comment type="caution">
    <text evidence="1">The sequence shown here is derived from an EMBL/GenBank/DDBJ whole genome shotgun (WGS) entry which is preliminary data.</text>
</comment>
<keyword evidence="2" id="KW-1185">Reference proteome</keyword>
<name>A0A7W7W8A0_9ACTN</name>
<organism evidence="1 2">
    <name type="scientific">Streptosporangium album</name>
    <dbReference type="NCBI Taxonomy" id="47479"/>
    <lineage>
        <taxon>Bacteria</taxon>
        <taxon>Bacillati</taxon>
        <taxon>Actinomycetota</taxon>
        <taxon>Actinomycetes</taxon>
        <taxon>Streptosporangiales</taxon>
        <taxon>Streptosporangiaceae</taxon>
        <taxon>Streptosporangium</taxon>
    </lineage>
</organism>
<evidence type="ECO:0000313" key="1">
    <source>
        <dbReference type="EMBL" id="MBB4936884.1"/>
    </source>
</evidence>
<protein>
    <recommendedName>
        <fullName evidence="3">WD40 repeat domain-containing protein</fullName>
    </recommendedName>
</protein>
<dbReference type="InterPro" id="IPR015943">
    <property type="entry name" value="WD40/YVTN_repeat-like_dom_sf"/>
</dbReference>
<dbReference type="EMBL" id="JACHJU010000001">
    <property type="protein sequence ID" value="MBB4936884.1"/>
    <property type="molecule type" value="Genomic_DNA"/>
</dbReference>
<gene>
    <name evidence="1" type="ORF">FHR32_001189</name>
</gene>
<dbReference type="Proteomes" id="UP000534286">
    <property type="component" value="Unassembled WGS sequence"/>
</dbReference>
<evidence type="ECO:0000313" key="2">
    <source>
        <dbReference type="Proteomes" id="UP000534286"/>
    </source>
</evidence>
<accession>A0A7W7W8A0</accession>
<sequence length="154" mass="16306">MTRVRLLLALVVVLCAALVEAVRQREVTRIASAREPALHGAELRGVKQFDAVLPGLIAMRIHPDAHIWSALVDSVISERRGPLPGTDDVEAAALSADGRTAVTGSRRGADVWDVTDPSHPVQVAALDVPGNEVNAVALDADGRTATVATPRWGR</sequence>
<dbReference type="RefSeq" id="WP_184753347.1">
    <property type="nucleotide sequence ID" value="NZ_BAABEK010000099.1"/>
</dbReference>
<proteinExistence type="predicted"/>
<dbReference type="InterPro" id="IPR011044">
    <property type="entry name" value="Quino_amine_DH_bsu"/>
</dbReference>
<dbReference type="AlphaFoldDB" id="A0A7W7W8A0"/>